<evidence type="ECO:0000313" key="4">
    <source>
        <dbReference type="EMBL" id="EKC31690.1"/>
    </source>
</evidence>
<sequence length="330" mass="36479">MKQKAVDSVKNSFSQKIRGHLMNSDKEKYLLKTANGNYVPRSGLVNIDTAKIEKYFQGKVPENIELVAKTFPMIIRNFDSGRPIAGLGNPARPILEANSVRFPTAALGRPPSPRGSCFWESTYYCSTAGGDPCTLAETLYEPYARTGNCEYNGVYAPCDRYIVPGWYKSDDLVLDQCPSLNSCGAVYPIWMNGTFPQVADGVVSRTLCKTGFGGCCVRQYDLQIKNCGTSYVYCLPALDSCPERLCFDLKTRYVVAIVAVILLVISLSGFATLMSFCYIKKRRKDREISQSRVELATDETGVESNGSPPYLDETGVESNGSPPHLHFQPK</sequence>
<protein>
    <submittedName>
        <fullName evidence="4">Pancreatic secretory granule membrane major glycoprotein GP2</fullName>
    </submittedName>
</protein>
<evidence type="ECO:0000256" key="1">
    <source>
        <dbReference type="ARBA" id="ARBA00022729"/>
    </source>
</evidence>
<keyword evidence="1" id="KW-0732">Signal</keyword>
<organism evidence="4">
    <name type="scientific">Magallana gigas</name>
    <name type="common">Pacific oyster</name>
    <name type="synonym">Crassostrea gigas</name>
    <dbReference type="NCBI Taxonomy" id="29159"/>
    <lineage>
        <taxon>Eukaryota</taxon>
        <taxon>Metazoa</taxon>
        <taxon>Spiralia</taxon>
        <taxon>Lophotrochozoa</taxon>
        <taxon>Mollusca</taxon>
        <taxon>Bivalvia</taxon>
        <taxon>Autobranchia</taxon>
        <taxon>Pteriomorphia</taxon>
        <taxon>Ostreida</taxon>
        <taxon>Ostreoidea</taxon>
        <taxon>Ostreidae</taxon>
        <taxon>Magallana</taxon>
    </lineage>
</organism>
<evidence type="ECO:0000256" key="2">
    <source>
        <dbReference type="ARBA" id="ARBA00023157"/>
    </source>
</evidence>
<evidence type="ECO:0000259" key="3">
    <source>
        <dbReference type="Pfam" id="PF23283"/>
    </source>
</evidence>
<reference evidence="4" key="1">
    <citation type="journal article" date="2012" name="Nature">
        <title>The oyster genome reveals stress adaptation and complexity of shell formation.</title>
        <authorList>
            <person name="Zhang G."/>
            <person name="Fang X."/>
            <person name="Guo X."/>
            <person name="Li L."/>
            <person name="Luo R."/>
            <person name="Xu F."/>
            <person name="Yang P."/>
            <person name="Zhang L."/>
            <person name="Wang X."/>
            <person name="Qi H."/>
            <person name="Xiong Z."/>
            <person name="Que H."/>
            <person name="Xie Y."/>
            <person name="Holland P.W."/>
            <person name="Paps J."/>
            <person name="Zhu Y."/>
            <person name="Wu F."/>
            <person name="Chen Y."/>
            <person name="Wang J."/>
            <person name="Peng C."/>
            <person name="Meng J."/>
            <person name="Yang L."/>
            <person name="Liu J."/>
            <person name="Wen B."/>
            <person name="Zhang N."/>
            <person name="Huang Z."/>
            <person name="Zhu Q."/>
            <person name="Feng Y."/>
            <person name="Mount A."/>
            <person name="Hedgecock D."/>
            <person name="Xu Z."/>
            <person name="Liu Y."/>
            <person name="Domazet-Loso T."/>
            <person name="Du Y."/>
            <person name="Sun X."/>
            <person name="Zhang S."/>
            <person name="Liu B."/>
            <person name="Cheng P."/>
            <person name="Jiang X."/>
            <person name="Li J."/>
            <person name="Fan D."/>
            <person name="Wang W."/>
            <person name="Fu W."/>
            <person name="Wang T."/>
            <person name="Wang B."/>
            <person name="Zhang J."/>
            <person name="Peng Z."/>
            <person name="Li Y."/>
            <person name="Li N."/>
            <person name="Wang J."/>
            <person name="Chen M."/>
            <person name="He Y."/>
            <person name="Tan F."/>
            <person name="Song X."/>
            <person name="Zheng Q."/>
            <person name="Huang R."/>
            <person name="Yang H."/>
            <person name="Du X."/>
            <person name="Chen L."/>
            <person name="Yang M."/>
            <person name="Gaffney P.M."/>
            <person name="Wang S."/>
            <person name="Luo L."/>
            <person name="She Z."/>
            <person name="Ming Y."/>
            <person name="Huang W."/>
            <person name="Zhang S."/>
            <person name="Huang B."/>
            <person name="Zhang Y."/>
            <person name="Qu T."/>
            <person name="Ni P."/>
            <person name="Miao G."/>
            <person name="Wang J."/>
            <person name="Wang Q."/>
            <person name="Steinberg C.E."/>
            <person name="Wang H."/>
            <person name="Li N."/>
            <person name="Qian L."/>
            <person name="Zhang G."/>
            <person name="Li Y."/>
            <person name="Yang H."/>
            <person name="Liu X."/>
            <person name="Wang J."/>
            <person name="Yin Y."/>
            <person name="Wang J."/>
        </authorList>
    </citation>
    <scope>NUCLEOTIDE SEQUENCE [LARGE SCALE GENOMIC DNA]</scope>
    <source>
        <strain evidence="4">05x7-T-G4-1.051#20</strain>
    </source>
</reference>
<accession>K1QS30</accession>
<dbReference type="EMBL" id="JH818219">
    <property type="protein sequence ID" value="EKC31690.1"/>
    <property type="molecule type" value="Genomic_DNA"/>
</dbReference>
<dbReference type="HOGENOM" id="CLU_842655_0_0_1"/>
<feature type="domain" description="UMOD/GP2/OIT3-like D8C" evidence="3">
    <location>
        <begin position="174"/>
        <end position="236"/>
    </location>
</feature>
<dbReference type="InParanoid" id="K1QS30"/>
<dbReference type="Pfam" id="PF23283">
    <property type="entry name" value="D8C_UMOD"/>
    <property type="match status" value="1"/>
</dbReference>
<dbReference type="InterPro" id="IPR057774">
    <property type="entry name" value="D8C_UMOD/GP2/OIT3-like"/>
</dbReference>
<proteinExistence type="predicted"/>
<name>K1QS30_MAGGI</name>
<keyword evidence="2" id="KW-1015">Disulfide bond</keyword>
<gene>
    <name evidence="4" type="ORF">CGI_10003998</name>
</gene>
<dbReference type="AlphaFoldDB" id="K1QS30"/>